<evidence type="ECO:0000313" key="5">
    <source>
        <dbReference type="Proteomes" id="UP000485058"/>
    </source>
</evidence>
<dbReference type="InterPro" id="IPR005662">
    <property type="entry name" value="GTPase_Era-like"/>
</dbReference>
<dbReference type="PRINTS" id="PR00326">
    <property type="entry name" value="GTP1OBG"/>
</dbReference>
<accession>A0A6A0A723</accession>
<evidence type="ECO:0000313" key="4">
    <source>
        <dbReference type="EMBL" id="GFH28380.1"/>
    </source>
</evidence>
<dbReference type="InterPro" id="IPR030388">
    <property type="entry name" value="G_ERA_dom"/>
</dbReference>
<evidence type="ECO:0000259" key="3">
    <source>
        <dbReference type="Pfam" id="PF01926"/>
    </source>
</evidence>
<dbReference type="PANTHER" id="PTHR42698:SF2">
    <property type="entry name" value="GTPASE ERA-LIKE, CHLOROPLASTIC"/>
    <property type="match status" value="1"/>
</dbReference>
<feature type="region of interest" description="Disordered" evidence="2">
    <location>
        <begin position="1"/>
        <end position="25"/>
    </location>
</feature>
<dbReference type="Pfam" id="PF01926">
    <property type="entry name" value="MMR_HSR1"/>
    <property type="match status" value="1"/>
</dbReference>
<gene>
    <name evidence="4" type="ORF">HaLaN_26859</name>
</gene>
<protein>
    <submittedName>
        <fullName evidence="4">ERA-like protein, small ras-type GTPase</fullName>
    </submittedName>
</protein>
<dbReference type="InterPro" id="IPR005225">
    <property type="entry name" value="Small_GTP-bd"/>
</dbReference>
<dbReference type="CDD" id="cd04163">
    <property type="entry name" value="Era"/>
    <property type="match status" value="1"/>
</dbReference>
<dbReference type="NCBIfam" id="TIGR00231">
    <property type="entry name" value="small_GTP"/>
    <property type="match status" value="1"/>
</dbReference>
<feature type="domain" description="G" evidence="3">
    <location>
        <begin position="49"/>
        <end position="114"/>
    </location>
</feature>
<dbReference type="PANTHER" id="PTHR42698">
    <property type="entry name" value="GTPASE ERA"/>
    <property type="match status" value="1"/>
</dbReference>
<keyword evidence="5" id="KW-1185">Reference proteome</keyword>
<dbReference type="GO" id="GO:0000028">
    <property type="term" value="P:ribosomal small subunit assembly"/>
    <property type="evidence" value="ECO:0007669"/>
    <property type="project" value="TreeGrafter"/>
</dbReference>
<comment type="caution">
    <text evidence="4">The sequence shown here is derived from an EMBL/GenBank/DDBJ whole genome shotgun (WGS) entry which is preliminary data.</text>
</comment>
<feature type="compositionally biased region" description="Acidic residues" evidence="2">
    <location>
        <begin position="1"/>
        <end position="11"/>
    </location>
</feature>
<dbReference type="InterPro" id="IPR027417">
    <property type="entry name" value="P-loop_NTPase"/>
</dbReference>
<dbReference type="GO" id="GO:0005525">
    <property type="term" value="F:GTP binding"/>
    <property type="evidence" value="ECO:0007669"/>
    <property type="project" value="InterPro"/>
</dbReference>
<dbReference type="SUPFAM" id="SSF52540">
    <property type="entry name" value="P-loop containing nucleoside triphosphate hydrolases"/>
    <property type="match status" value="1"/>
</dbReference>
<dbReference type="AlphaFoldDB" id="A0A6A0A723"/>
<evidence type="ECO:0000256" key="2">
    <source>
        <dbReference type="SAM" id="MobiDB-lite"/>
    </source>
</evidence>
<sequence>MGYDDVDEFPDDGLPRERMQLHENDPMFVPTLTDEELAEDPEGHRSGYVAVIGKPNAGKSCLINALVGQKLSIVCFKPQTTRHRIMGIASGKEYQMVLFDTPGIIEKKRTKLEERMMSAVVPRTFSCSF</sequence>
<evidence type="ECO:0000256" key="1">
    <source>
        <dbReference type="ARBA" id="ARBA00007921"/>
    </source>
</evidence>
<comment type="similarity">
    <text evidence="1">Belongs to the TRAFAC class TrmE-Era-EngA-EngB-Septin-like GTPase superfamily. Era GTPase family.</text>
</comment>
<name>A0A6A0A723_HAELA</name>
<dbReference type="Gene3D" id="3.40.50.300">
    <property type="entry name" value="P-loop containing nucleotide triphosphate hydrolases"/>
    <property type="match status" value="1"/>
</dbReference>
<dbReference type="GO" id="GO:0019843">
    <property type="term" value="F:rRNA binding"/>
    <property type="evidence" value="ECO:0007669"/>
    <property type="project" value="TreeGrafter"/>
</dbReference>
<dbReference type="Proteomes" id="UP000485058">
    <property type="component" value="Unassembled WGS sequence"/>
</dbReference>
<reference evidence="4 5" key="1">
    <citation type="submission" date="2020-02" db="EMBL/GenBank/DDBJ databases">
        <title>Draft genome sequence of Haematococcus lacustris strain NIES-144.</title>
        <authorList>
            <person name="Morimoto D."/>
            <person name="Nakagawa S."/>
            <person name="Yoshida T."/>
            <person name="Sawayama S."/>
        </authorList>
    </citation>
    <scope>NUCLEOTIDE SEQUENCE [LARGE SCALE GENOMIC DNA]</scope>
    <source>
        <strain evidence="4 5">NIES-144</strain>
    </source>
</reference>
<organism evidence="4 5">
    <name type="scientific">Haematococcus lacustris</name>
    <name type="common">Green alga</name>
    <name type="synonym">Haematococcus pluvialis</name>
    <dbReference type="NCBI Taxonomy" id="44745"/>
    <lineage>
        <taxon>Eukaryota</taxon>
        <taxon>Viridiplantae</taxon>
        <taxon>Chlorophyta</taxon>
        <taxon>core chlorophytes</taxon>
        <taxon>Chlorophyceae</taxon>
        <taxon>CS clade</taxon>
        <taxon>Chlamydomonadales</taxon>
        <taxon>Haematococcaceae</taxon>
        <taxon>Haematococcus</taxon>
    </lineage>
</organism>
<dbReference type="EMBL" id="BLLF01003852">
    <property type="protein sequence ID" value="GFH28380.1"/>
    <property type="molecule type" value="Genomic_DNA"/>
</dbReference>
<dbReference type="GO" id="GO:0043024">
    <property type="term" value="F:ribosomal small subunit binding"/>
    <property type="evidence" value="ECO:0007669"/>
    <property type="project" value="TreeGrafter"/>
</dbReference>
<dbReference type="InterPro" id="IPR006073">
    <property type="entry name" value="GTP-bd"/>
</dbReference>
<feature type="compositionally biased region" description="Basic and acidic residues" evidence="2">
    <location>
        <begin position="13"/>
        <end position="25"/>
    </location>
</feature>
<proteinExistence type="inferred from homology"/>